<dbReference type="PANTHER" id="PTHR42831:SF1">
    <property type="entry name" value="FE-S PROTEIN MATURATION AUXILIARY FACTOR YITW"/>
    <property type="match status" value="1"/>
</dbReference>
<accession>A0ABP0EQJ1</accession>
<dbReference type="InterPro" id="IPR034904">
    <property type="entry name" value="FSCA_dom_sf"/>
</dbReference>
<comment type="caution">
    <text evidence="2">The sequence shown here is derived from an EMBL/GenBank/DDBJ whole genome shotgun (WGS) entry which is preliminary data.</text>
</comment>
<organism evidence="2 3">
    <name type="scientific">Eupransor demetentiae</name>
    <dbReference type="NCBI Taxonomy" id="3109584"/>
    <lineage>
        <taxon>Bacteria</taxon>
        <taxon>Bacillati</taxon>
        <taxon>Bacillota</taxon>
        <taxon>Bacilli</taxon>
        <taxon>Lactobacillales</taxon>
        <taxon>Lactobacillaceae</taxon>
        <taxon>Eupransor</taxon>
    </lineage>
</organism>
<reference evidence="2 3" key="1">
    <citation type="submission" date="2024-01" db="EMBL/GenBank/DDBJ databases">
        <authorList>
            <person name="Botero Cardona J."/>
        </authorList>
    </citation>
    <scope>NUCLEOTIDE SEQUENCE [LARGE SCALE GENOMIC DNA]</scope>
    <source>
        <strain evidence="2 3">LMG 33000</strain>
    </source>
</reference>
<dbReference type="EMBL" id="CAWVOH010000001">
    <property type="protein sequence ID" value="CAK8053705.1"/>
    <property type="molecule type" value="Genomic_DNA"/>
</dbReference>
<name>A0ABP0EQJ1_9LACO</name>
<dbReference type="PANTHER" id="PTHR42831">
    <property type="entry name" value="FE-S PROTEIN MATURATION AUXILIARY FACTOR YITW"/>
    <property type="match status" value="1"/>
</dbReference>
<dbReference type="Gene3D" id="3.30.300.130">
    <property type="entry name" value="Fe-S cluster assembly (FSCA)"/>
    <property type="match status" value="1"/>
</dbReference>
<dbReference type="InterPro" id="IPR052339">
    <property type="entry name" value="Fe-S_Maturation_MIP18"/>
</dbReference>
<protein>
    <submittedName>
        <fullName evidence="2">Metal-sulfur cluster biosynthetic enzyme (PaaD)</fullName>
    </submittedName>
</protein>
<keyword evidence="3" id="KW-1185">Reference proteome</keyword>
<evidence type="ECO:0000259" key="1">
    <source>
        <dbReference type="Pfam" id="PF01883"/>
    </source>
</evidence>
<dbReference type="Pfam" id="PF01883">
    <property type="entry name" value="FeS_assembly_P"/>
    <property type="match status" value="1"/>
</dbReference>
<proteinExistence type="predicted"/>
<feature type="domain" description="MIP18 family-like" evidence="1">
    <location>
        <begin position="10"/>
        <end position="78"/>
    </location>
</feature>
<dbReference type="RefSeq" id="WP_349641260.1">
    <property type="nucleotide sequence ID" value="NZ_CAWVOH010000001.1"/>
</dbReference>
<dbReference type="SUPFAM" id="SSF117916">
    <property type="entry name" value="Fe-S cluster assembly (FSCA) domain-like"/>
    <property type="match status" value="1"/>
</dbReference>
<evidence type="ECO:0000313" key="2">
    <source>
        <dbReference type="EMBL" id="CAK8053705.1"/>
    </source>
</evidence>
<gene>
    <name evidence="2" type="ORF">R54876_GBNLAHCA_00262</name>
</gene>
<dbReference type="InterPro" id="IPR002744">
    <property type="entry name" value="MIP18-like"/>
</dbReference>
<sequence>MPQPPESKYLDALRTVIDPELRFDVVSLGFIYNIQIDEDKLCTVDMTLTIMGCPLSNFLYEQIRAALVVFDEIVEVKVNLVWEPAWSRDNLSPEIKMQLGIY</sequence>
<dbReference type="Proteomes" id="UP001314241">
    <property type="component" value="Unassembled WGS sequence"/>
</dbReference>
<evidence type="ECO:0000313" key="3">
    <source>
        <dbReference type="Proteomes" id="UP001314241"/>
    </source>
</evidence>